<keyword evidence="2" id="KW-1185">Reference proteome</keyword>
<dbReference type="OrthoDB" id="276267at2"/>
<dbReference type="EMBL" id="CP036426">
    <property type="protein sequence ID" value="QDV38792.1"/>
    <property type="molecule type" value="Genomic_DNA"/>
</dbReference>
<reference evidence="1 2" key="1">
    <citation type="submission" date="2019-02" db="EMBL/GenBank/DDBJ databases">
        <title>Deep-cultivation of Planctomycetes and their phenomic and genomic characterization uncovers novel biology.</title>
        <authorList>
            <person name="Wiegand S."/>
            <person name="Jogler M."/>
            <person name="Boedeker C."/>
            <person name="Pinto D."/>
            <person name="Vollmers J."/>
            <person name="Rivas-Marin E."/>
            <person name="Kohn T."/>
            <person name="Peeters S.H."/>
            <person name="Heuer A."/>
            <person name="Rast P."/>
            <person name="Oberbeckmann S."/>
            <person name="Bunk B."/>
            <person name="Jeske O."/>
            <person name="Meyerdierks A."/>
            <person name="Storesund J.E."/>
            <person name="Kallscheuer N."/>
            <person name="Luecker S."/>
            <person name="Lage O.M."/>
            <person name="Pohl T."/>
            <person name="Merkel B.J."/>
            <person name="Hornburger P."/>
            <person name="Mueller R.-W."/>
            <person name="Bruemmer F."/>
            <person name="Labrenz M."/>
            <person name="Spormann A.M."/>
            <person name="Op den Camp H."/>
            <person name="Overmann J."/>
            <person name="Amann R."/>
            <person name="Jetten M.S.M."/>
            <person name="Mascher T."/>
            <person name="Medema M.H."/>
            <person name="Devos D.P."/>
            <person name="Kaster A.-K."/>
            <person name="Ovreas L."/>
            <person name="Rohde M."/>
            <person name="Galperin M.Y."/>
            <person name="Jogler C."/>
        </authorList>
    </citation>
    <scope>NUCLEOTIDE SEQUENCE [LARGE SCALE GENOMIC DNA]</scope>
    <source>
        <strain evidence="1 2">ElP</strain>
    </source>
</reference>
<dbReference type="KEGG" id="tpla:ElP_67490"/>
<dbReference type="Proteomes" id="UP000317835">
    <property type="component" value="Chromosome"/>
</dbReference>
<gene>
    <name evidence="1" type="ORF">ElP_67490</name>
</gene>
<accession>A0A518HD55</accession>
<dbReference type="PROSITE" id="PS51257">
    <property type="entry name" value="PROKAR_LIPOPROTEIN"/>
    <property type="match status" value="1"/>
</dbReference>
<evidence type="ECO:0000313" key="2">
    <source>
        <dbReference type="Proteomes" id="UP000317835"/>
    </source>
</evidence>
<evidence type="ECO:0000313" key="1">
    <source>
        <dbReference type="EMBL" id="QDV38792.1"/>
    </source>
</evidence>
<dbReference type="Pfam" id="PF20360">
    <property type="entry name" value="DUF6655"/>
    <property type="match status" value="1"/>
</dbReference>
<dbReference type="RefSeq" id="WP_145277573.1">
    <property type="nucleotide sequence ID" value="NZ_CP036426.1"/>
</dbReference>
<protein>
    <submittedName>
        <fullName evidence="1">Uncharacterized protein</fullName>
    </submittedName>
</protein>
<organism evidence="1 2">
    <name type="scientific">Tautonia plasticadhaerens</name>
    <dbReference type="NCBI Taxonomy" id="2527974"/>
    <lineage>
        <taxon>Bacteria</taxon>
        <taxon>Pseudomonadati</taxon>
        <taxon>Planctomycetota</taxon>
        <taxon>Planctomycetia</taxon>
        <taxon>Isosphaerales</taxon>
        <taxon>Isosphaeraceae</taxon>
        <taxon>Tautonia</taxon>
    </lineage>
</organism>
<dbReference type="AlphaFoldDB" id="A0A518HD55"/>
<proteinExistence type="predicted"/>
<name>A0A518HD55_9BACT</name>
<dbReference type="InterPro" id="IPR046596">
    <property type="entry name" value="DUF6655"/>
</dbReference>
<sequence length="231" mass="24812">MPFRLARQPARFPPTILAAMLLAAGLGSGCGSIRMSDTSRTATEQLLLTQAWDTAIGAVDFGPLVGPPVFLDTENLSGVDTGWMTYRIRESMARQGVILVDDREEAVCVVEAGAAVYGTDSSSCLIGMPSNGIVASAAGARGLELPEVALAKKTEQYGVSRLAMFARDLPSGKIVWESGTVQADSYLKNASILGLPMRSGTIEHPADRRKKHKIARMLGWLRPHRHEGHEP</sequence>